<reference evidence="8" key="1">
    <citation type="submission" date="2025-08" db="UniProtKB">
        <authorList>
            <consortium name="RefSeq"/>
        </authorList>
    </citation>
    <scope>IDENTIFICATION</scope>
</reference>
<evidence type="ECO:0000313" key="8">
    <source>
        <dbReference type="RefSeq" id="XP_014668806.1"/>
    </source>
</evidence>
<evidence type="ECO:0000259" key="6">
    <source>
        <dbReference type="Pfam" id="PF00733"/>
    </source>
</evidence>
<keyword evidence="1" id="KW-0028">Amino-acid biosynthesis</keyword>
<dbReference type="SUPFAM" id="SSF52402">
    <property type="entry name" value="Adenine nucleotide alpha hydrolases-like"/>
    <property type="match status" value="1"/>
</dbReference>
<keyword evidence="2" id="KW-0061">Asparagine biosynthesis</keyword>
<dbReference type="Gene3D" id="3.60.20.10">
    <property type="entry name" value="Glutamine Phosphoribosylpyrophosphate, subunit 1, domain 1"/>
    <property type="match status" value="1"/>
</dbReference>
<name>A0ABM1E9D5_PRICU</name>
<feature type="region of interest" description="Disordered" evidence="5">
    <location>
        <begin position="528"/>
        <end position="610"/>
    </location>
</feature>
<dbReference type="Proteomes" id="UP000695022">
    <property type="component" value="Unplaced"/>
</dbReference>
<dbReference type="GeneID" id="106810055"/>
<feature type="region of interest" description="Disordered" evidence="5">
    <location>
        <begin position="245"/>
        <end position="278"/>
    </location>
</feature>
<proteinExistence type="predicted"/>
<dbReference type="InterPro" id="IPR051857">
    <property type="entry name" value="Asn_synthetase_domain"/>
</dbReference>
<evidence type="ECO:0000313" key="7">
    <source>
        <dbReference type="Proteomes" id="UP000695022"/>
    </source>
</evidence>
<evidence type="ECO:0000256" key="4">
    <source>
        <dbReference type="SAM" id="Coils"/>
    </source>
</evidence>
<protein>
    <submittedName>
        <fullName evidence="8">Asparagine synthetase domain-containing protein 1-like</fullName>
    </submittedName>
</protein>
<feature type="domain" description="Asparagine synthetase" evidence="6">
    <location>
        <begin position="391"/>
        <end position="508"/>
    </location>
</feature>
<dbReference type="InterPro" id="IPR001962">
    <property type="entry name" value="Asn_synthase"/>
</dbReference>
<dbReference type="PANTHER" id="PTHR45937:SF1">
    <property type="entry name" value="ASPARAGINE SYNTHETASE DOMAIN-CONTAINING PROTEIN 1"/>
    <property type="match status" value="1"/>
</dbReference>
<organism evidence="7 8">
    <name type="scientific">Priapulus caudatus</name>
    <name type="common">Priapulid worm</name>
    <dbReference type="NCBI Taxonomy" id="37621"/>
    <lineage>
        <taxon>Eukaryota</taxon>
        <taxon>Metazoa</taxon>
        <taxon>Ecdysozoa</taxon>
        <taxon>Scalidophora</taxon>
        <taxon>Priapulida</taxon>
        <taxon>Priapulimorpha</taxon>
        <taxon>Priapulimorphida</taxon>
        <taxon>Priapulidae</taxon>
        <taxon>Priapulus</taxon>
    </lineage>
</organism>
<dbReference type="InterPro" id="IPR014729">
    <property type="entry name" value="Rossmann-like_a/b/a_fold"/>
</dbReference>
<feature type="coiled-coil region" evidence="4">
    <location>
        <begin position="488"/>
        <end position="515"/>
    </location>
</feature>
<feature type="region of interest" description="Disordered" evidence="5">
    <location>
        <begin position="51"/>
        <end position="72"/>
    </location>
</feature>
<keyword evidence="3" id="KW-0315">Glutamine amidotransferase</keyword>
<dbReference type="Pfam" id="PF00733">
    <property type="entry name" value="Asn_synthase"/>
    <property type="match status" value="2"/>
</dbReference>
<evidence type="ECO:0000256" key="3">
    <source>
        <dbReference type="ARBA" id="ARBA00022962"/>
    </source>
</evidence>
<keyword evidence="7" id="KW-1185">Reference proteome</keyword>
<sequence length="641" mass="70430">MSSIEGPWAFVYWQHDERRLWFGRDVFGRRSLLLHLPDHEGDHLQLCSVAEKPSRDSPTHKSPPACDRSHGDDLSATFPASDFLPLRLVVGEAVASRVGAPEARVPLAGDAAWVERTEEGLRRGGDGVSLGSCVDAAAQTTAGELEGVLAEAVRVRVHRQGAPCPACAAARLRRVADDNGQSDDARSSVQGRAKVVCGHAKVAVLFSGGLDSAVIAALADRFVPAGEPIDLLNVAFELRSNSAANTNARKAKNKPRSEEESSEGDAGGGSRDTEERNFAVPDRETGKLVLGELRRISPTRPWNFVMIDVTKEELRRKRAEIISHLVYPLDTVLDDSIGCAIWFAARGVGRVVMETGATEIYRSLARVVLVGMGADEQLAGYSRHRTKYRESGWSGLVREVEMEVSRISERNLGRDDRIICDHGKEARFPFLDENVVSFLNSLPMWKKALLSLPRGVGEKLLLRLVAENLGLPLAARLPKRAIQFGSRIAKLENSREKASDVCARLKTEKEKGKEEEEGKASDVCARLKTEEEGEEEEEGKASDVCARLTTEEEGEEEEEGKASNVCARLKTEKEEGKEEEEEKALDVCAHLKTEQEEGEEEGKETSRERASDVCARLKTEKGEGLGCYVQNLVEFPESRDL</sequence>
<accession>A0ABM1E9D5</accession>
<evidence type="ECO:0000256" key="2">
    <source>
        <dbReference type="ARBA" id="ARBA00022888"/>
    </source>
</evidence>
<keyword evidence="4" id="KW-0175">Coiled coil</keyword>
<dbReference type="InterPro" id="IPR029055">
    <property type="entry name" value="Ntn_hydrolases_N"/>
</dbReference>
<evidence type="ECO:0000256" key="1">
    <source>
        <dbReference type="ARBA" id="ARBA00022605"/>
    </source>
</evidence>
<dbReference type="CDD" id="cd01991">
    <property type="entry name" value="Asn_synthase_B_C"/>
    <property type="match status" value="1"/>
</dbReference>
<evidence type="ECO:0000256" key="5">
    <source>
        <dbReference type="SAM" id="MobiDB-lite"/>
    </source>
</evidence>
<feature type="domain" description="Asparagine synthetase" evidence="6">
    <location>
        <begin position="200"/>
        <end position="242"/>
    </location>
</feature>
<gene>
    <name evidence="8" type="primary">LOC106810055</name>
</gene>
<dbReference type="Gene3D" id="3.40.50.620">
    <property type="entry name" value="HUPs"/>
    <property type="match status" value="1"/>
</dbReference>
<dbReference type="PANTHER" id="PTHR45937">
    <property type="entry name" value="ASPARAGINE SYNTHETASE DOMAIN-CONTAINING PROTEIN 1"/>
    <property type="match status" value="1"/>
</dbReference>
<dbReference type="RefSeq" id="XP_014668806.1">
    <property type="nucleotide sequence ID" value="XM_014813320.1"/>
</dbReference>